<dbReference type="PANTHER" id="PTHR44936:SF9">
    <property type="entry name" value="SENSOR PROTEIN CREC"/>
    <property type="match status" value="1"/>
</dbReference>
<dbReference type="SUPFAM" id="SSF47384">
    <property type="entry name" value="Homodimeric domain of signal transducing histidine kinase"/>
    <property type="match status" value="1"/>
</dbReference>
<evidence type="ECO:0000256" key="12">
    <source>
        <dbReference type="ARBA" id="ARBA00022840"/>
    </source>
</evidence>
<evidence type="ECO:0000256" key="4">
    <source>
        <dbReference type="ARBA" id="ARBA00004651"/>
    </source>
</evidence>
<dbReference type="CDD" id="cd00082">
    <property type="entry name" value="HisKA"/>
    <property type="match status" value="1"/>
</dbReference>
<dbReference type="Gene3D" id="3.30.565.10">
    <property type="entry name" value="Histidine kinase-like ATPase, C-terminal domain"/>
    <property type="match status" value="1"/>
</dbReference>
<dbReference type="PRINTS" id="PR00344">
    <property type="entry name" value="BCTRLSENSOR"/>
</dbReference>
<dbReference type="InterPro" id="IPR003594">
    <property type="entry name" value="HATPase_dom"/>
</dbReference>
<dbReference type="GO" id="GO:0000155">
    <property type="term" value="F:phosphorelay sensor kinase activity"/>
    <property type="evidence" value="ECO:0007669"/>
    <property type="project" value="InterPro"/>
</dbReference>
<comment type="subcellular location">
    <subcellularLocation>
        <location evidence="4">Cell membrane</location>
        <topology evidence="4">Multi-pass membrane protein</topology>
    </subcellularLocation>
</comment>
<evidence type="ECO:0000256" key="13">
    <source>
        <dbReference type="ARBA" id="ARBA00022842"/>
    </source>
</evidence>
<evidence type="ECO:0000313" key="25">
    <source>
        <dbReference type="Proteomes" id="UP000697998"/>
    </source>
</evidence>
<keyword evidence="11" id="KW-0378">Hydrolase</keyword>
<dbReference type="EMBL" id="JADJMH010000037">
    <property type="protein sequence ID" value="MBK7677515.1"/>
    <property type="molecule type" value="Genomic_DNA"/>
</dbReference>
<keyword evidence="8" id="KW-0808">Transferase</keyword>
<sequence>MGRLFWKFFFIFWVAQFVTAAGVGTAIWILRPQHFPGHGLVVPGSPPPEFSGTEALPPPHPRPPIPPEMSLPLLPIAAGSLVSLVFAGLLAWYFARPIRLLRGAFAAVVSGEIDTRVGSAMGGRNDELADLGKDFDDMAGQLGDLLNAQRNLLHDVSHELRSPMARLQATADLIRQQPERGAEFAERIVRDTERMDRLIGELLTLARLDSGIQDAIPESVDLGEVIADIAEDARIEAEERGCTIDLALNGELWLHGDRELLHRAIENVVRNALHHSPPGGLVRVAGQVEGNRLRLSISDQGRGVPDEALDKIFQPFYRGGGKTSGGGYGLGLAIAERVIAAVDGQIRAKNADSGGLVVEIDLPV</sequence>
<dbReference type="InterPro" id="IPR036890">
    <property type="entry name" value="HATPase_C_sf"/>
</dbReference>
<dbReference type="PROSITE" id="PS50885">
    <property type="entry name" value="HAMP"/>
    <property type="match status" value="1"/>
</dbReference>
<dbReference type="InterPro" id="IPR036097">
    <property type="entry name" value="HisK_dim/P_sf"/>
</dbReference>
<keyword evidence="10" id="KW-0418">Kinase</keyword>
<accession>A0A935Q1W7</accession>
<keyword evidence="6" id="KW-1003">Cell membrane</keyword>
<dbReference type="GO" id="GO:0004721">
    <property type="term" value="F:phosphoprotein phosphatase activity"/>
    <property type="evidence" value="ECO:0007669"/>
    <property type="project" value="UniProtKB-KW"/>
</dbReference>
<reference evidence="24 25" key="1">
    <citation type="submission" date="2020-10" db="EMBL/GenBank/DDBJ databases">
        <title>Connecting structure to function with the recovery of over 1000 high-quality activated sludge metagenome-assembled genomes encoding full-length rRNA genes using long-read sequencing.</title>
        <authorList>
            <person name="Singleton C.M."/>
            <person name="Petriglieri F."/>
            <person name="Kristensen J.M."/>
            <person name="Kirkegaard R.H."/>
            <person name="Michaelsen T.Y."/>
            <person name="Andersen M.H."/>
            <person name="Karst S.M."/>
            <person name="Dueholm M.S."/>
            <person name="Nielsen P.H."/>
            <person name="Albertsen M."/>
        </authorList>
    </citation>
    <scope>NUCLEOTIDE SEQUENCE [LARGE SCALE GENOMIC DNA]</scope>
    <source>
        <strain evidence="24">EsbW_18-Q3-R4-48_BATAC.285</strain>
    </source>
</reference>
<dbReference type="SUPFAM" id="SSF158472">
    <property type="entry name" value="HAMP domain-like"/>
    <property type="match status" value="1"/>
</dbReference>
<dbReference type="PROSITE" id="PS50109">
    <property type="entry name" value="HIS_KIN"/>
    <property type="match status" value="1"/>
</dbReference>
<gene>
    <name evidence="24" type="ORF">IPJ27_23760</name>
</gene>
<dbReference type="SUPFAM" id="SSF55874">
    <property type="entry name" value="ATPase domain of HSP90 chaperone/DNA topoisomerase II/histidine kinase"/>
    <property type="match status" value="1"/>
</dbReference>
<dbReference type="Pfam" id="PF00672">
    <property type="entry name" value="HAMP"/>
    <property type="match status" value="1"/>
</dbReference>
<feature type="domain" description="Histidine kinase" evidence="22">
    <location>
        <begin position="155"/>
        <end position="364"/>
    </location>
</feature>
<dbReference type="Pfam" id="PF00512">
    <property type="entry name" value="HisKA"/>
    <property type="match status" value="1"/>
</dbReference>
<keyword evidence="21" id="KW-0812">Transmembrane</keyword>
<keyword evidence="16" id="KW-0346">Stress response</keyword>
<dbReference type="Gene3D" id="6.10.340.10">
    <property type="match status" value="1"/>
</dbReference>
<feature type="transmembrane region" description="Helical" evidence="21">
    <location>
        <begin position="9"/>
        <end position="30"/>
    </location>
</feature>
<keyword evidence="14" id="KW-0904">Protein phosphatase</keyword>
<evidence type="ECO:0000256" key="9">
    <source>
        <dbReference type="ARBA" id="ARBA00022741"/>
    </source>
</evidence>
<evidence type="ECO:0000256" key="2">
    <source>
        <dbReference type="ARBA" id="ARBA00001936"/>
    </source>
</evidence>
<dbReference type="GO" id="GO:0005524">
    <property type="term" value="F:ATP binding"/>
    <property type="evidence" value="ECO:0007669"/>
    <property type="project" value="UniProtKB-KW"/>
</dbReference>
<evidence type="ECO:0000259" key="23">
    <source>
        <dbReference type="PROSITE" id="PS50885"/>
    </source>
</evidence>
<keyword evidence="17" id="KW-0843">Virulence</keyword>
<keyword evidence="21" id="KW-1133">Transmembrane helix</keyword>
<keyword evidence="13" id="KW-0460">Magnesium</keyword>
<evidence type="ECO:0000256" key="11">
    <source>
        <dbReference type="ARBA" id="ARBA00022801"/>
    </source>
</evidence>
<dbReference type="GO" id="GO:0005886">
    <property type="term" value="C:plasma membrane"/>
    <property type="evidence" value="ECO:0007669"/>
    <property type="project" value="UniProtKB-SubCell"/>
</dbReference>
<evidence type="ECO:0000256" key="5">
    <source>
        <dbReference type="ARBA" id="ARBA00012438"/>
    </source>
</evidence>
<dbReference type="PANTHER" id="PTHR44936">
    <property type="entry name" value="SENSOR PROTEIN CREC"/>
    <property type="match status" value="1"/>
</dbReference>
<dbReference type="InterPro" id="IPR003661">
    <property type="entry name" value="HisK_dim/P_dom"/>
</dbReference>
<name>A0A935Q1W7_9PROT</name>
<comment type="cofactor">
    <cofactor evidence="2">
        <name>Mn(2+)</name>
        <dbReference type="ChEBI" id="CHEBI:29035"/>
    </cofactor>
</comment>
<evidence type="ECO:0000256" key="3">
    <source>
        <dbReference type="ARBA" id="ARBA00001946"/>
    </source>
</evidence>
<evidence type="ECO:0000313" key="24">
    <source>
        <dbReference type="EMBL" id="MBK7677515.1"/>
    </source>
</evidence>
<evidence type="ECO:0000256" key="21">
    <source>
        <dbReference type="SAM" id="Phobius"/>
    </source>
</evidence>
<comment type="catalytic activity">
    <reaction evidence="1">
        <text>ATP + protein L-histidine = ADP + protein N-phospho-L-histidine.</text>
        <dbReference type="EC" id="2.7.13.3"/>
    </reaction>
</comment>
<dbReference type="CDD" id="cd06225">
    <property type="entry name" value="HAMP"/>
    <property type="match status" value="1"/>
</dbReference>
<evidence type="ECO:0000256" key="19">
    <source>
        <dbReference type="ARBA" id="ARBA00040454"/>
    </source>
</evidence>
<dbReference type="Pfam" id="PF02518">
    <property type="entry name" value="HATPase_c"/>
    <property type="match status" value="1"/>
</dbReference>
<evidence type="ECO:0000256" key="14">
    <source>
        <dbReference type="ARBA" id="ARBA00022912"/>
    </source>
</evidence>
<evidence type="ECO:0000256" key="10">
    <source>
        <dbReference type="ARBA" id="ARBA00022777"/>
    </source>
</evidence>
<protein>
    <recommendedName>
        <fullName evidence="19">Signal transduction histidine-protein kinase/phosphatase MprB</fullName>
        <ecNumber evidence="5">2.7.13.3</ecNumber>
    </recommendedName>
    <alternativeName>
        <fullName evidence="20">Mycobacterial persistence regulator B</fullName>
    </alternativeName>
</protein>
<keyword evidence="7" id="KW-0597">Phosphoprotein</keyword>
<dbReference type="InterPro" id="IPR005467">
    <property type="entry name" value="His_kinase_dom"/>
</dbReference>
<keyword evidence="21" id="KW-0472">Membrane</keyword>
<keyword evidence="15" id="KW-0902">Two-component regulatory system</keyword>
<evidence type="ECO:0000256" key="7">
    <source>
        <dbReference type="ARBA" id="ARBA00022553"/>
    </source>
</evidence>
<evidence type="ECO:0000256" key="6">
    <source>
        <dbReference type="ARBA" id="ARBA00022475"/>
    </source>
</evidence>
<evidence type="ECO:0000256" key="15">
    <source>
        <dbReference type="ARBA" id="ARBA00023012"/>
    </source>
</evidence>
<dbReference type="AlphaFoldDB" id="A0A935Q1W7"/>
<keyword evidence="9" id="KW-0547">Nucleotide-binding</keyword>
<comment type="caution">
    <text evidence="24">The sequence shown here is derived from an EMBL/GenBank/DDBJ whole genome shotgun (WGS) entry which is preliminary data.</text>
</comment>
<evidence type="ECO:0000256" key="17">
    <source>
        <dbReference type="ARBA" id="ARBA00023026"/>
    </source>
</evidence>
<dbReference type="Proteomes" id="UP000697998">
    <property type="component" value="Unassembled WGS sequence"/>
</dbReference>
<comment type="cofactor">
    <cofactor evidence="3">
        <name>Mg(2+)</name>
        <dbReference type="ChEBI" id="CHEBI:18420"/>
    </cofactor>
</comment>
<dbReference type="Gene3D" id="1.10.287.130">
    <property type="match status" value="1"/>
</dbReference>
<feature type="domain" description="HAMP" evidence="23">
    <location>
        <begin position="92"/>
        <end position="147"/>
    </location>
</feature>
<evidence type="ECO:0000256" key="1">
    <source>
        <dbReference type="ARBA" id="ARBA00000085"/>
    </source>
</evidence>
<feature type="transmembrane region" description="Helical" evidence="21">
    <location>
        <begin position="73"/>
        <end position="95"/>
    </location>
</feature>
<evidence type="ECO:0000256" key="18">
    <source>
        <dbReference type="ARBA" id="ARBA00023211"/>
    </source>
</evidence>
<dbReference type="InterPro" id="IPR050980">
    <property type="entry name" value="2C_sensor_his_kinase"/>
</dbReference>
<evidence type="ECO:0000259" key="22">
    <source>
        <dbReference type="PROSITE" id="PS50109"/>
    </source>
</evidence>
<dbReference type="InterPro" id="IPR003660">
    <property type="entry name" value="HAMP_dom"/>
</dbReference>
<dbReference type="SMART" id="SM00388">
    <property type="entry name" value="HisKA"/>
    <property type="match status" value="1"/>
</dbReference>
<evidence type="ECO:0000256" key="16">
    <source>
        <dbReference type="ARBA" id="ARBA00023016"/>
    </source>
</evidence>
<dbReference type="SMART" id="SM00304">
    <property type="entry name" value="HAMP"/>
    <property type="match status" value="1"/>
</dbReference>
<keyword evidence="18" id="KW-0464">Manganese</keyword>
<dbReference type="SMART" id="SM00387">
    <property type="entry name" value="HATPase_c"/>
    <property type="match status" value="1"/>
</dbReference>
<evidence type="ECO:0000256" key="8">
    <source>
        <dbReference type="ARBA" id="ARBA00022679"/>
    </source>
</evidence>
<dbReference type="InterPro" id="IPR004358">
    <property type="entry name" value="Sig_transdc_His_kin-like_C"/>
</dbReference>
<organism evidence="24 25">
    <name type="scientific">Candidatus Accumulibacter proximus</name>
    <dbReference type="NCBI Taxonomy" id="2954385"/>
    <lineage>
        <taxon>Bacteria</taxon>
        <taxon>Pseudomonadati</taxon>
        <taxon>Pseudomonadota</taxon>
        <taxon>Betaproteobacteria</taxon>
        <taxon>Candidatus Accumulibacter</taxon>
    </lineage>
</organism>
<evidence type="ECO:0000256" key="20">
    <source>
        <dbReference type="ARBA" id="ARBA00041776"/>
    </source>
</evidence>
<dbReference type="EC" id="2.7.13.3" evidence="5"/>
<keyword evidence="12" id="KW-0067">ATP-binding</keyword>
<proteinExistence type="predicted"/>